<feature type="transmembrane region" description="Helical" evidence="1">
    <location>
        <begin position="31"/>
        <end position="48"/>
    </location>
</feature>
<reference evidence="2" key="2">
    <citation type="submission" date="2020-08" db="EMBL/GenBank/DDBJ databases">
        <title>Draft Genome Sequence of Cumin Blight Pathogen Alternaria burnsii.</title>
        <authorList>
            <person name="Feng Z."/>
        </authorList>
    </citation>
    <scope>NUCLEOTIDE SEQUENCE</scope>
    <source>
        <strain evidence="2">CBS107.38</strain>
    </source>
</reference>
<keyword evidence="1" id="KW-1133">Transmembrane helix</keyword>
<dbReference type="GeneID" id="62203964"/>
<keyword evidence="1" id="KW-0812">Transmembrane</keyword>
<dbReference type="Pfam" id="PF07543">
    <property type="entry name" value="PGA2"/>
    <property type="match status" value="1"/>
</dbReference>
<evidence type="ECO:0000313" key="2">
    <source>
        <dbReference type="EMBL" id="KAF7676234.1"/>
    </source>
</evidence>
<evidence type="ECO:0000256" key="1">
    <source>
        <dbReference type="SAM" id="Phobius"/>
    </source>
</evidence>
<dbReference type="RefSeq" id="XP_038786475.1">
    <property type="nucleotide sequence ID" value="XM_038930786.1"/>
</dbReference>
<dbReference type="GO" id="GO:0015031">
    <property type="term" value="P:protein transport"/>
    <property type="evidence" value="ECO:0007669"/>
    <property type="project" value="TreeGrafter"/>
</dbReference>
<name>A0A8H7EDY8_9PLEO</name>
<dbReference type="EMBL" id="JAAABM010000007">
    <property type="protein sequence ID" value="KAF7676234.1"/>
    <property type="molecule type" value="Genomic_DNA"/>
</dbReference>
<evidence type="ECO:0000313" key="3">
    <source>
        <dbReference type="Proteomes" id="UP000596902"/>
    </source>
</evidence>
<dbReference type="AlphaFoldDB" id="A0A8H7EDY8"/>
<keyword evidence="3" id="KW-1185">Reference proteome</keyword>
<accession>A0A8H7EDY8</accession>
<reference evidence="2" key="1">
    <citation type="submission" date="2020-01" db="EMBL/GenBank/DDBJ databases">
        <authorList>
            <person name="Feng Z.H.Z."/>
        </authorList>
    </citation>
    <scope>NUCLEOTIDE SEQUENCE</scope>
    <source>
        <strain evidence="2">CBS107.38</strain>
    </source>
</reference>
<dbReference type="Proteomes" id="UP000596902">
    <property type="component" value="Unassembled WGS sequence"/>
</dbReference>
<dbReference type="PANTHER" id="PTHR28199:SF1">
    <property type="entry name" value="PROCESSING OF GAS1 AND ALP PROTEIN 2"/>
    <property type="match status" value="1"/>
</dbReference>
<protein>
    <submittedName>
        <fullName evidence="2">Uncharacterized protein</fullName>
    </submittedName>
</protein>
<dbReference type="PANTHER" id="PTHR28199">
    <property type="entry name" value="PROCESSING OF GAS1 AND ALP PROTEIN 2"/>
    <property type="match status" value="1"/>
</dbReference>
<comment type="caution">
    <text evidence="2">The sequence shown here is derived from an EMBL/GenBank/DDBJ whole genome shotgun (WGS) entry which is preliminary data.</text>
</comment>
<sequence>MDYILDNVGEWKNRLVNNSIKSFEDMTAQRWVRIIAIVGAYLLIRPYLLNAAAKKQKQQLEKEAEDLGLGKSEALDANDFRDMPLRYAFLRTRGSTAERFFPFSMGEELKIHLRFVQGIYVQRSAPKAYHSDTSEELVN</sequence>
<proteinExistence type="predicted"/>
<keyword evidence="1" id="KW-0472">Membrane</keyword>
<dbReference type="InterPro" id="IPR011431">
    <property type="entry name" value="Trafficking_Pga2"/>
</dbReference>
<organism evidence="2 3">
    <name type="scientific">Alternaria burnsii</name>
    <dbReference type="NCBI Taxonomy" id="1187904"/>
    <lineage>
        <taxon>Eukaryota</taxon>
        <taxon>Fungi</taxon>
        <taxon>Dikarya</taxon>
        <taxon>Ascomycota</taxon>
        <taxon>Pezizomycotina</taxon>
        <taxon>Dothideomycetes</taxon>
        <taxon>Pleosporomycetidae</taxon>
        <taxon>Pleosporales</taxon>
        <taxon>Pleosporineae</taxon>
        <taxon>Pleosporaceae</taxon>
        <taxon>Alternaria</taxon>
        <taxon>Alternaria sect. Alternaria</taxon>
    </lineage>
</organism>
<gene>
    <name evidence="2" type="ORF">GT037_005739</name>
</gene>